<dbReference type="STRING" id="869212.Turpa_1585"/>
<dbReference type="SUPFAM" id="SSF56042">
    <property type="entry name" value="PurM C-terminal domain-like"/>
    <property type="match status" value="1"/>
</dbReference>
<feature type="site" description="Important for catalytic activity" evidence="9">
    <location>
        <position position="17"/>
    </location>
</feature>
<dbReference type="Pfam" id="PF02769">
    <property type="entry name" value="AIRS_C"/>
    <property type="match status" value="1"/>
</dbReference>
<feature type="binding site" description="in other chain" evidence="9">
    <location>
        <begin position="44"/>
        <end position="46"/>
    </location>
    <ligand>
        <name>ATP</name>
        <dbReference type="ChEBI" id="CHEBI:30616"/>
        <note>ligand shared between dimeric partners</note>
    </ligand>
</feature>
<accession>I4B4M6</accession>
<dbReference type="NCBIfam" id="TIGR00476">
    <property type="entry name" value="selD"/>
    <property type="match status" value="1"/>
</dbReference>
<evidence type="ECO:0000256" key="8">
    <source>
        <dbReference type="ARBA" id="ARBA00023266"/>
    </source>
</evidence>
<evidence type="ECO:0000256" key="7">
    <source>
        <dbReference type="ARBA" id="ARBA00022842"/>
    </source>
</evidence>
<dbReference type="GO" id="GO:0005524">
    <property type="term" value="F:ATP binding"/>
    <property type="evidence" value="ECO:0007669"/>
    <property type="project" value="UniProtKB-UniRule"/>
</dbReference>
<name>I4B4M6_TURPD</name>
<reference evidence="12 13" key="1">
    <citation type="submission" date="2012-06" db="EMBL/GenBank/DDBJ databases">
        <title>The complete chromosome of genome of Turneriella parva DSM 21527.</title>
        <authorList>
            <consortium name="US DOE Joint Genome Institute (JGI-PGF)"/>
            <person name="Lucas S."/>
            <person name="Han J."/>
            <person name="Lapidus A."/>
            <person name="Bruce D."/>
            <person name="Goodwin L."/>
            <person name="Pitluck S."/>
            <person name="Peters L."/>
            <person name="Kyrpides N."/>
            <person name="Mavromatis K."/>
            <person name="Ivanova N."/>
            <person name="Mikhailova N."/>
            <person name="Chertkov O."/>
            <person name="Detter J.C."/>
            <person name="Tapia R."/>
            <person name="Han C."/>
            <person name="Land M."/>
            <person name="Hauser L."/>
            <person name="Markowitz V."/>
            <person name="Cheng J.-F."/>
            <person name="Hugenholtz P."/>
            <person name="Woyke T."/>
            <person name="Wu D."/>
            <person name="Gronow S."/>
            <person name="Wellnitz S."/>
            <person name="Brambilla E."/>
            <person name="Klenk H.-P."/>
            <person name="Eisen J.A."/>
        </authorList>
    </citation>
    <scope>NUCLEOTIDE SEQUENCE [LARGE SCALE GENOMIC DNA]</scope>
    <source>
        <strain evidence="13">ATCC BAA-1111 / DSM 21527 / NCTC 11395 / H</strain>
    </source>
</reference>
<dbReference type="RefSeq" id="WP_014802744.1">
    <property type="nucleotide sequence ID" value="NC_018020.1"/>
</dbReference>
<evidence type="ECO:0000259" key="11">
    <source>
        <dbReference type="Pfam" id="PF02769"/>
    </source>
</evidence>
<feature type="binding site" evidence="9">
    <location>
        <position position="47"/>
    </location>
    <ligand>
        <name>Mg(2+)</name>
        <dbReference type="ChEBI" id="CHEBI:18420"/>
    </ligand>
</feature>
<evidence type="ECO:0000256" key="4">
    <source>
        <dbReference type="ARBA" id="ARBA00022741"/>
    </source>
</evidence>
<evidence type="ECO:0000256" key="5">
    <source>
        <dbReference type="ARBA" id="ARBA00022777"/>
    </source>
</evidence>
<feature type="binding site" evidence="9">
    <location>
        <position position="87"/>
    </location>
    <ligand>
        <name>Mg(2+)</name>
        <dbReference type="ChEBI" id="CHEBI:18420"/>
    </ligand>
</feature>
<dbReference type="InterPro" id="IPR010918">
    <property type="entry name" value="PurM-like_C_dom"/>
</dbReference>
<dbReference type="InterPro" id="IPR004536">
    <property type="entry name" value="SPS/SelD"/>
</dbReference>
<dbReference type="OrthoDB" id="9772934at2"/>
<dbReference type="AlphaFoldDB" id="I4B4M6"/>
<dbReference type="InterPro" id="IPR023061">
    <property type="entry name" value="SelD_I"/>
</dbReference>
<feature type="binding site" description="in other chain" evidence="9">
    <location>
        <position position="17"/>
    </location>
    <ligand>
        <name>ATP</name>
        <dbReference type="ChEBI" id="CHEBI:30616"/>
        <note>ligand shared between dimeric partners</note>
    </ligand>
</feature>
<keyword evidence="7 9" id="KW-0460">Magnesium</keyword>
<dbReference type="Gene3D" id="3.30.1330.10">
    <property type="entry name" value="PurM-like, N-terminal domain"/>
    <property type="match status" value="1"/>
</dbReference>
<comment type="subunit">
    <text evidence="9">Homodimer.</text>
</comment>
<feature type="binding site" description="in other chain" evidence="9">
    <location>
        <position position="87"/>
    </location>
    <ligand>
        <name>ATP</name>
        <dbReference type="ChEBI" id="CHEBI:30616"/>
        <note>ligand shared between dimeric partners</note>
    </ligand>
</feature>
<proteinExistence type="inferred from homology"/>
<evidence type="ECO:0000313" key="13">
    <source>
        <dbReference type="Proteomes" id="UP000006048"/>
    </source>
</evidence>
<feature type="domain" description="PurM-like C-terminal" evidence="11">
    <location>
        <begin position="166"/>
        <end position="338"/>
    </location>
</feature>
<keyword evidence="5 9" id="KW-0418">Kinase</keyword>
<dbReference type="SUPFAM" id="SSF55326">
    <property type="entry name" value="PurM N-terminal domain-like"/>
    <property type="match status" value="1"/>
</dbReference>
<feature type="binding site" evidence="9">
    <location>
        <begin position="135"/>
        <end position="137"/>
    </location>
    <ligand>
        <name>ATP</name>
        <dbReference type="ChEBI" id="CHEBI:30616"/>
        <note>ligand shared between dimeric partners</note>
    </ligand>
</feature>
<dbReference type="CDD" id="cd02195">
    <property type="entry name" value="SelD"/>
    <property type="match status" value="1"/>
</dbReference>
<dbReference type="EC" id="2.7.9.3" evidence="9"/>
<evidence type="ECO:0000256" key="1">
    <source>
        <dbReference type="ARBA" id="ARBA00008026"/>
    </source>
</evidence>
<feature type="binding site" description="in other chain" evidence="9">
    <location>
        <position position="64"/>
    </location>
    <ligand>
        <name>ATP</name>
        <dbReference type="ChEBI" id="CHEBI:30616"/>
        <note>ligand shared between dimeric partners</note>
    </ligand>
</feature>
<dbReference type="Proteomes" id="UP000006048">
    <property type="component" value="Chromosome"/>
</dbReference>
<dbReference type="NCBIfam" id="NF002098">
    <property type="entry name" value="PRK00943.1"/>
    <property type="match status" value="1"/>
</dbReference>
<dbReference type="HAMAP" id="MF_00625">
    <property type="entry name" value="SelD"/>
    <property type="match status" value="1"/>
</dbReference>
<evidence type="ECO:0000256" key="3">
    <source>
        <dbReference type="ARBA" id="ARBA00022723"/>
    </source>
</evidence>
<dbReference type="FunFam" id="3.90.650.10:FF:000004">
    <property type="entry name" value="Selenide, water dikinase"/>
    <property type="match status" value="1"/>
</dbReference>
<evidence type="ECO:0000256" key="2">
    <source>
        <dbReference type="ARBA" id="ARBA00022679"/>
    </source>
</evidence>
<keyword evidence="6 9" id="KW-0067">ATP-binding</keyword>
<dbReference type="InterPro" id="IPR036676">
    <property type="entry name" value="PurM-like_C_sf"/>
</dbReference>
<evidence type="ECO:0000256" key="9">
    <source>
        <dbReference type="HAMAP-Rule" id="MF_00625"/>
    </source>
</evidence>
<feature type="binding site" evidence="9">
    <location>
        <position position="223"/>
    </location>
    <ligand>
        <name>Mg(2+)</name>
        <dbReference type="ChEBI" id="CHEBI:18420"/>
    </ligand>
</feature>
<keyword evidence="4 9" id="KW-0547">Nucleotide-binding</keyword>
<keyword evidence="8 9" id="KW-0711">Selenium</keyword>
<dbReference type="FunFam" id="3.30.1330.10:FF:000003">
    <property type="entry name" value="Selenide, water dikinase"/>
    <property type="match status" value="1"/>
</dbReference>
<dbReference type="GO" id="GO:0004756">
    <property type="term" value="F:selenide, water dikinase activity"/>
    <property type="evidence" value="ECO:0007669"/>
    <property type="project" value="UniProtKB-UniRule"/>
</dbReference>
<gene>
    <name evidence="9" type="primary">selD</name>
    <name evidence="12" type="ordered locus">Turpa_1585</name>
</gene>
<evidence type="ECO:0000313" key="12">
    <source>
        <dbReference type="EMBL" id="AFM12233.1"/>
    </source>
</evidence>
<dbReference type="KEGG" id="tpx:Turpa_1585"/>
<dbReference type="PIRSF" id="PIRSF036407">
    <property type="entry name" value="Selenphspht_syn"/>
    <property type="match status" value="1"/>
</dbReference>
<comment type="similarity">
    <text evidence="1 9">Belongs to the selenophosphate synthase 1 family. Class I subfamily.</text>
</comment>
<keyword evidence="2 9" id="KW-0808">Transferase</keyword>
<dbReference type="HOGENOM" id="CLU_032859_0_1_12"/>
<comment type="catalytic activity">
    <reaction evidence="9">
        <text>hydrogenselenide + ATP + H2O = selenophosphate + AMP + phosphate + 2 H(+)</text>
        <dbReference type="Rhea" id="RHEA:18737"/>
        <dbReference type="ChEBI" id="CHEBI:15377"/>
        <dbReference type="ChEBI" id="CHEBI:15378"/>
        <dbReference type="ChEBI" id="CHEBI:16144"/>
        <dbReference type="ChEBI" id="CHEBI:29317"/>
        <dbReference type="ChEBI" id="CHEBI:30616"/>
        <dbReference type="ChEBI" id="CHEBI:43474"/>
        <dbReference type="ChEBI" id="CHEBI:456215"/>
        <dbReference type="EC" id="2.7.9.3"/>
    </reaction>
</comment>
<evidence type="ECO:0000256" key="6">
    <source>
        <dbReference type="ARBA" id="ARBA00022840"/>
    </source>
</evidence>
<dbReference type="PROSITE" id="PS51257">
    <property type="entry name" value="PROKAR_LIPOPROTEIN"/>
    <property type="match status" value="1"/>
</dbReference>
<comment type="function">
    <text evidence="9">Synthesizes selenophosphate from selenide and ATP.</text>
</comment>
<evidence type="ECO:0000259" key="10">
    <source>
        <dbReference type="Pfam" id="PF00586"/>
    </source>
</evidence>
<feature type="domain" description="PurM-like N-terminal" evidence="10">
    <location>
        <begin position="46"/>
        <end position="153"/>
    </location>
</feature>
<protein>
    <recommendedName>
        <fullName evidence="9">Selenide, water dikinase</fullName>
        <ecNumber evidence="9">2.7.9.3</ecNumber>
    </recommendedName>
    <alternativeName>
        <fullName evidence="9">Selenium donor protein</fullName>
    </alternativeName>
    <alternativeName>
        <fullName evidence="9">Selenophosphate synthase</fullName>
    </alternativeName>
</protein>
<dbReference type="PATRIC" id="fig|869212.3.peg.1581"/>
<keyword evidence="13" id="KW-1185">Reference proteome</keyword>
<dbReference type="InterPro" id="IPR016188">
    <property type="entry name" value="PurM-like_N"/>
</dbReference>
<dbReference type="Pfam" id="PF00586">
    <property type="entry name" value="AIRS"/>
    <property type="match status" value="1"/>
</dbReference>
<keyword evidence="3 9" id="KW-0479">Metal-binding</keyword>
<dbReference type="PANTHER" id="PTHR10256">
    <property type="entry name" value="SELENIDE, WATER DIKINASE"/>
    <property type="match status" value="1"/>
</dbReference>
<dbReference type="EMBL" id="CP002959">
    <property type="protein sequence ID" value="AFM12233.1"/>
    <property type="molecule type" value="Genomic_DNA"/>
</dbReference>
<feature type="active site" evidence="9">
    <location>
        <position position="14"/>
    </location>
</feature>
<dbReference type="GO" id="GO:0005737">
    <property type="term" value="C:cytoplasm"/>
    <property type="evidence" value="ECO:0007669"/>
    <property type="project" value="TreeGrafter"/>
</dbReference>
<sequence length="343" mass="35628">MSIRLTQYSHGAGCGCKISPSVLGVILKNNMAEPSANLIVGNSDRDDAAAYLLGEGQVLLSTTDFFMPIVDDAKDFGRIAAANAISDIYAMGGRPIMALAILGWPIDKLSAEVANQVIVGAREVASQCGMTIAGGHSIDAPEPIFGLSVNGLVAAKNLKRNSTVEQGDLLVLTKPLGIGMHTTAMKRGVLNAEHQGLAIKEMLTLNSIGRQLAELPAVHALTDVTGFGLAGHLLEMVAPRNLAAEIEFAALPQLPGLEGYFSAGVIPGGTTRNFNSFGDRLAGVDDAFRRALVCDPQTSGGLLIALAPEALGAVRALFQEAGIAGRCHVIGKITASGVNVRVL</sequence>
<comment type="cofactor">
    <cofactor evidence="9">
        <name>Mg(2+)</name>
        <dbReference type="ChEBI" id="CHEBI:18420"/>
    </cofactor>
    <text evidence="9">Binds 1 Mg(2+) ion per monomer.</text>
</comment>
<dbReference type="GO" id="GO:0016260">
    <property type="term" value="P:selenocysteine biosynthetic process"/>
    <property type="evidence" value="ECO:0007669"/>
    <property type="project" value="InterPro"/>
</dbReference>
<dbReference type="GO" id="GO:0000287">
    <property type="term" value="F:magnesium ion binding"/>
    <property type="evidence" value="ECO:0007669"/>
    <property type="project" value="UniProtKB-UniRule"/>
</dbReference>
<dbReference type="InterPro" id="IPR036921">
    <property type="entry name" value="PurM-like_N_sf"/>
</dbReference>
<dbReference type="Gene3D" id="3.90.650.10">
    <property type="entry name" value="PurM-like C-terminal domain"/>
    <property type="match status" value="1"/>
</dbReference>
<organism evidence="12 13">
    <name type="scientific">Turneriella parva (strain ATCC BAA-1111 / DSM 21527 / NCTC 11395 / H)</name>
    <name type="common">Leptospira parva</name>
    <dbReference type="NCBI Taxonomy" id="869212"/>
    <lineage>
        <taxon>Bacteria</taxon>
        <taxon>Pseudomonadati</taxon>
        <taxon>Spirochaetota</taxon>
        <taxon>Spirochaetia</taxon>
        <taxon>Leptospirales</taxon>
        <taxon>Leptospiraceae</taxon>
        <taxon>Turneriella</taxon>
    </lineage>
</organism>
<dbReference type="PANTHER" id="PTHR10256:SF0">
    <property type="entry name" value="INACTIVE SELENIDE, WATER DIKINASE-LIKE PROTEIN-RELATED"/>
    <property type="match status" value="1"/>
</dbReference>